<accession>A0A8S5T0L2</accession>
<feature type="transmembrane region" description="Helical" evidence="6">
    <location>
        <begin position="136"/>
        <end position="155"/>
    </location>
</feature>
<evidence type="ECO:0000313" key="7">
    <source>
        <dbReference type="EMBL" id="DAF56869.1"/>
    </source>
</evidence>
<evidence type="ECO:0000256" key="1">
    <source>
        <dbReference type="ARBA" id="ARBA00004301"/>
    </source>
</evidence>
<evidence type="ECO:0000256" key="4">
    <source>
        <dbReference type="ARBA" id="ARBA00023136"/>
    </source>
</evidence>
<feature type="compositionally biased region" description="Basic and acidic residues" evidence="5">
    <location>
        <begin position="18"/>
        <end position="27"/>
    </location>
</feature>
<dbReference type="EMBL" id="BK032723">
    <property type="protein sequence ID" value="DAF56869.1"/>
    <property type="molecule type" value="Genomic_DNA"/>
</dbReference>
<evidence type="ECO:0000256" key="6">
    <source>
        <dbReference type="SAM" id="Phobius"/>
    </source>
</evidence>
<feature type="transmembrane region" description="Helical" evidence="6">
    <location>
        <begin position="74"/>
        <end position="92"/>
    </location>
</feature>
<keyword evidence="2 6" id="KW-0812">Transmembrane</keyword>
<feature type="transmembrane region" description="Helical" evidence="6">
    <location>
        <begin position="98"/>
        <end position="116"/>
    </location>
</feature>
<sequence length="224" mass="24813">MIRRENQRRSQRKRLRKSDRAADHENAMVDHIRSDPVHKSIWSGSARQSAGENGCCGSGIQTIRRGVEMDKNVNYIKGFFTMTFSLLTSLFGVLAIPILLMVGTNIIDYATGLIAAPKRSEDINSYKSMRGIWKKVCMWLLVAVGAIIDELILYASGTIGITLPGSFLVACIVACWIICNEVLSILENLKDIGVALPPFLEPLMKNIKSQVAEKVSIGDKENDE</sequence>
<dbReference type="Pfam" id="PF05105">
    <property type="entry name" value="Phage_holin_4_1"/>
    <property type="match status" value="1"/>
</dbReference>
<feature type="transmembrane region" description="Helical" evidence="6">
    <location>
        <begin position="161"/>
        <end position="179"/>
    </location>
</feature>
<organism evidence="7">
    <name type="scientific">Siphoviridae sp. cteEJ17</name>
    <dbReference type="NCBI Taxonomy" id="2827904"/>
    <lineage>
        <taxon>Viruses</taxon>
        <taxon>Duplodnaviria</taxon>
        <taxon>Heunggongvirae</taxon>
        <taxon>Uroviricota</taxon>
        <taxon>Caudoviricetes</taxon>
    </lineage>
</organism>
<feature type="region of interest" description="Disordered" evidence="5">
    <location>
        <begin position="1"/>
        <end position="27"/>
    </location>
</feature>
<keyword evidence="4 6" id="KW-0472">Membrane</keyword>
<dbReference type="InterPro" id="IPR006480">
    <property type="entry name" value="Phage_holin_4_1"/>
</dbReference>
<comment type="subcellular location">
    <subcellularLocation>
        <location evidence="1">Host membrane</location>
        <topology evidence="1">Multi-pass membrane protein</topology>
    </subcellularLocation>
</comment>
<keyword evidence="3 6" id="KW-1133">Transmembrane helix</keyword>
<evidence type="ECO:0000256" key="3">
    <source>
        <dbReference type="ARBA" id="ARBA00022989"/>
    </source>
</evidence>
<dbReference type="NCBIfam" id="TIGR01593">
    <property type="entry name" value="holin_tox_secr"/>
    <property type="match status" value="1"/>
</dbReference>
<reference evidence="7" key="1">
    <citation type="journal article" date="2021" name="Proc. Natl. Acad. Sci. U.S.A.">
        <title>A Catalog of Tens of Thousands of Viruses from Human Metagenomes Reveals Hidden Associations with Chronic Diseases.</title>
        <authorList>
            <person name="Tisza M.J."/>
            <person name="Buck C.B."/>
        </authorList>
    </citation>
    <scope>NUCLEOTIDE SEQUENCE</scope>
    <source>
        <strain evidence="7">CteEJ17</strain>
    </source>
</reference>
<evidence type="ECO:0000256" key="2">
    <source>
        <dbReference type="ARBA" id="ARBA00022692"/>
    </source>
</evidence>
<name>A0A8S5T0L2_9CAUD</name>
<proteinExistence type="predicted"/>
<dbReference type="GO" id="GO:0033644">
    <property type="term" value="C:host cell membrane"/>
    <property type="evidence" value="ECO:0007669"/>
    <property type="project" value="UniProtKB-SubCell"/>
</dbReference>
<protein>
    <submittedName>
        <fullName evidence="7">Holin</fullName>
    </submittedName>
</protein>
<evidence type="ECO:0000256" key="5">
    <source>
        <dbReference type="SAM" id="MobiDB-lite"/>
    </source>
</evidence>